<reference evidence="1 2" key="1">
    <citation type="submission" date="2020-02" db="EMBL/GenBank/DDBJ databases">
        <authorList>
            <person name="Ma Q."/>
            <person name="Huang Y."/>
            <person name="Song X."/>
            <person name="Pei D."/>
        </authorList>
    </citation>
    <scope>NUCLEOTIDE SEQUENCE [LARGE SCALE GENOMIC DNA]</scope>
    <source>
        <strain evidence="1">Sxm20200214</strain>
        <tissue evidence="1">Leaf</tissue>
    </source>
</reference>
<proteinExistence type="predicted"/>
<organism evidence="1 2">
    <name type="scientific">Brassica carinata</name>
    <name type="common">Ethiopian mustard</name>
    <name type="synonym">Abyssinian cabbage</name>
    <dbReference type="NCBI Taxonomy" id="52824"/>
    <lineage>
        <taxon>Eukaryota</taxon>
        <taxon>Viridiplantae</taxon>
        <taxon>Streptophyta</taxon>
        <taxon>Embryophyta</taxon>
        <taxon>Tracheophyta</taxon>
        <taxon>Spermatophyta</taxon>
        <taxon>Magnoliopsida</taxon>
        <taxon>eudicotyledons</taxon>
        <taxon>Gunneridae</taxon>
        <taxon>Pentapetalae</taxon>
        <taxon>rosids</taxon>
        <taxon>malvids</taxon>
        <taxon>Brassicales</taxon>
        <taxon>Brassicaceae</taxon>
        <taxon>Brassiceae</taxon>
        <taxon>Brassica</taxon>
    </lineage>
</organism>
<protein>
    <submittedName>
        <fullName evidence="1">Uncharacterized protein</fullName>
    </submittedName>
</protein>
<name>A0A8X7W4H5_BRACI</name>
<dbReference type="AlphaFoldDB" id="A0A8X7W4H5"/>
<keyword evidence="2" id="KW-1185">Reference proteome</keyword>
<accession>A0A8X7W4H5</accession>
<comment type="caution">
    <text evidence="1">The sequence shown here is derived from an EMBL/GenBank/DDBJ whole genome shotgun (WGS) entry which is preliminary data.</text>
</comment>
<dbReference type="Proteomes" id="UP000886595">
    <property type="component" value="Unassembled WGS sequence"/>
</dbReference>
<dbReference type="EMBL" id="JAAMPC010000003">
    <property type="protein sequence ID" value="KAG2322894.1"/>
    <property type="molecule type" value="Genomic_DNA"/>
</dbReference>
<evidence type="ECO:0000313" key="2">
    <source>
        <dbReference type="Proteomes" id="UP000886595"/>
    </source>
</evidence>
<gene>
    <name evidence="1" type="ORF">Bca52824_016107</name>
</gene>
<sequence length="268" mass="30054">MPPAVAFILLEFSDLSLNEKDEQRLELLRFQPFVGGRRESCLLPAAPIPVWEPNSHRKISDKDLWRKTEVNPIFLEEVSYKSCRRSASPPLVLVQPAPGRLRISAAAPGRVPLAPGRPRDGSRWRQVIAPKEEFGVDEDAKDAYYKALCSSLSSPQDIPIPRRPVRSPNAPLTPSMVSPCYLATLRKFYQVPSEVVFRIPSGNEAQESRKVSSLAMKPFCRITHVVPDPRYHCSRASPLRAFDQSAERSGFTALAKSIDRELRVRDGP</sequence>
<evidence type="ECO:0000313" key="1">
    <source>
        <dbReference type="EMBL" id="KAG2322894.1"/>
    </source>
</evidence>